<dbReference type="KEGG" id="soy:115877589"/>
<accession>A0A6J2XFG0</accession>
<dbReference type="InParanoid" id="A0A6J2XFG0"/>
<dbReference type="Pfam" id="PF00379">
    <property type="entry name" value="Chitin_bind_4"/>
    <property type="match status" value="1"/>
</dbReference>
<dbReference type="GeneID" id="115877589"/>
<keyword evidence="1 2" id="KW-0193">Cuticle</keyword>
<name>A0A6J2XFG0_SITOR</name>
<proteinExistence type="predicted"/>
<sequence length="162" mass="17817">MFKLVVASALVAFVAADVSHLFSKPGAGQNAQIPILKFNSDVRPDGSYEYSYQTGNGINVEERGQQTRTAEGEGTAAQGFYQFTSPEGVPVYLQYVADENGFQPQSDVLPTPPPIPAAILRSLEYNAAHPEQEEPASKFQVAQKPFFGQSSQRRFRRFVSLQ</sequence>
<dbReference type="PROSITE" id="PS00233">
    <property type="entry name" value="CHIT_BIND_RR_1"/>
    <property type="match status" value="1"/>
</dbReference>
<dbReference type="AlphaFoldDB" id="A0A6J2XFG0"/>
<dbReference type="InterPro" id="IPR050468">
    <property type="entry name" value="Cuticle_Struct_Prot"/>
</dbReference>
<evidence type="ECO:0000256" key="2">
    <source>
        <dbReference type="PROSITE-ProRule" id="PRU00497"/>
    </source>
</evidence>
<dbReference type="PROSITE" id="PS51155">
    <property type="entry name" value="CHIT_BIND_RR_2"/>
    <property type="match status" value="1"/>
</dbReference>
<dbReference type="PANTHER" id="PTHR10380:SF241">
    <property type="entry name" value="CUTICULAR PROTEIN 47EG-RELATED"/>
    <property type="match status" value="1"/>
</dbReference>
<dbReference type="GO" id="GO:0062129">
    <property type="term" value="C:chitin-based extracellular matrix"/>
    <property type="evidence" value="ECO:0007669"/>
    <property type="project" value="TreeGrafter"/>
</dbReference>
<evidence type="ECO:0000313" key="5">
    <source>
        <dbReference type="RefSeq" id="XP_030749695.1"/>
    </source>
</evidence>
<feature type="chain" id="PRO_5026886560" evidence="3">
    <location>
        <begin position="17"/>
        <end position="162"/>
    </location>
</feature>
<keyword evidence="3" id="KW-0732">Signal</keyword>
<feature type="signal peptide" evidence="3">
    <location>
        <begin position="1"/>
        <end position="16"/>
    </location>
</feature>
<evidence type="ECO:0000313" key="4">
    <source>
        <dbReference type="Proteomes" id="UP000504635"/>
    </source>
</evidence>
<dbReference type="GO" id="GO:0008010">
    <property type="term" value="F:structural constituent of chitin-based larval cuticle"/>
    <property type="evidence" value="ECO:0007669"/>
    <property type="project" value="TreeGrafter"/>
</dbReference>
<keyword evidence="4" id="KW-1185">Reference proteome</keyword>
<protein>
    <submittedName>
        <fullName evidence="5">Endocuticle structural glycoprotein SgAbd-2-like</fullName>
    </submittedName>
</protein>
<dbReference type="PANTHER" id="PTHR10380">
    <property type="entry name" value="CUTICLE PROTEIN"/>
    <property type="match status" value="1"/>
</dbReference>
<dbReference type="Proteomes" id="UP000504635">
    <property type="component" value="Unplaced"/>
</dbReference>
<dbReference type="InterPro" id="IPR000618">
    <property type="entry name" value="Insect_cuticle"/>
</dbReference>
<reference evidence="5" key="1">
    <citation type="submission" date="2025-08" db="UniProtKB">
        <authorList>
            <consortium name="RefSeq"/>
        </authorList>
    </citation>
    <scope>IDENTIFICATION</scope>
    <source>
        <tissue evidence="5">Gonads</tissue>
    </source>
</reference>
<dbReference type="RefSeq" id="XP_030749695.1">
    <property type="nucleotide sequence ID" value="XM_030893835.1"/>
</dbReference>
<dbReference type="InterPro" id="IPR031311">
    <property type="entry name" value="CHIT_BIND_RR_consensus"/>
</dbReference>
<organism evidence="4 5">
    <name type="scientific">Sitophilus oryzae</name>
    <name type="common">Rice weevil</name>
    <name type="synonym">Curculio oryzae</name>
    <dbReference type="NCBI Taxonomy" id="7048"/>
    <lineage>
        <taxon>Eukaryota</taxon>
        <taxon>Metazoa</taxon>
        <taxon>Ecdysozoa</taxon>
        <taxon>Arthropoda</taxon>
        <taxon>Hexapoda</taxon>
        <taxon>Insecta</taxon>
        <taxon>Pterygota</taxon>
        <taxon>Neoptera</taxon>
        <taxon>Endopterygota</taxon>
        <taxon>Coleoptera</taxon>
        <taxon>Polyphaga</taxon>
        <taxon>Cucujiformia</taxon>
        <taxon>Curculionidae</taxon>
        <taxon>Dryophthorinae</taxon>
        <taxon>Sitophilus</taxon>
    </lineage>
</organism>
<dbReference type="PRINTS" id="PR00947">
    <property type="entry name" value="CUTICLE"/>
</dbReference>
<evidence type="ECO:0000256" key="3">
    <source>
        <dbReference type="SAM" id="SignalP"/>
    </source>
</evidence>
<evidence type="ECO:0000256" key="1">
    <source>
        <dbReference type="ARBA" id="ARBA00022460"/>
    </source>
</evidence>
<gene>
    <name evidence="5" type="primary">LOC115877589</name>
</gene>
<dbReference type="OrthoDB" id="6379191at2759"/>